<gene>
    <name evidence="1" type="ORF">J2I48_10990</name>
</gene>
<dbReference type="EMBL" id="JAFMYU010000007">
    <property type="protein sequence ID" value="MBO0931524.1"/>
    <property type="molecule type" value="Genomic_DNA"/>
</dbReference>
<dbReference type="Proteomes" id="UP000664795">
    <property type="component" value="Unassembled WGS sequence"/>
</dbReference>
<comment type="caution">
    <text evidence="1">The sequence shown here is derived from an EMBL/GenBank/DDBJ whole genome shotgun (WGS) entry which is preliminary data.</text>
</comment>
<dbReference type="InterPro" id="IPR027417">
    <property type="entry name" value="P-loop_NTPase"/>
</dbReference>
<protein>
    <recommendedName>
        <fullName evidence="3">UDP-N-acetylglucosamine kinase</fullName>
    </recommendedName>
</protein>
<dbReference type="RefSeq" id="WP_207335490.1">
    <property type="nucleotide sequence ID" value="NZ_JAFMYU010000007.1"/>
</dbReference>
<proteinExistence type="predicted"/>
<reference evidence="1 2" key="1">
    <citation type="submission" date="2021-03" db="EMBL/GenBank/DDBJ databases">
        <title>Fibrella sp. HMF5036 genome sequencing and assembly.</title>
        <authorList>
            <person name="Kang H."/>
            <person name="Kim H."/>
            <person name="Bae S."/>
            <person name="Joh K."/>
        </authorList>
    </citation>
    <scope>NUCLEOTIDE SEQUENCE [LARGE SCALE GENOMIC DNA]</scope>
    <source>
        <strain evidence="1 2">HMF5036</strain>
    </source>
</reference>
<dbReference type="AlphaFoldDB" id="A0A939JXY8"/>
<evidence type="ECO:0008006" key="3">
    <source>
        <dbReference type="Google" id="ProtNLM"/>
    </source>
</evidence>
<accession>A0A939JXY8</accession>
<keyword evidence="2" id="KW-1185">Reference proteome</keyword>
<dbReference type="PANTHER" id="PTHR39206">
    <property type="entry name" value="SLL8004 PROTEIN"/>
    <property type="match status" value="1"/>
</dbReference>
<name>A0A939JXY8_9BACT</name>
<organism evidence="1 2">
    <name type="scientific">Fibrella aquatilis</name>
    <dbReference type="NCBI Taxonomy" id="2817059"/>
    <lineage>
        <taxon>Bacteria</taxon>
        <taxon>Pseudomonadati</taxon>
        <taxon>Bacteroidota</taxon>
        <taxon>Cytophagia</taxon>
        <taxon>Cytophagales</taxon>
        <taxon>Spirosomataceae</taxon>
        <taxon>Fibrella</taxon>
    </lineage>
</organism>
<dbReference type="PANTHER" id="PTHR39206:SF1">
    <property type="entry name" value="SLL8004 PROTEIN"/>
    <property type="match status" value="1"/>
</dbReference>
<sequence length="188" mass="21501">MATTYVIAGPPGIGKSTHGPSFINPQVDILNHDYIALRYKNAGAINFQKIASQKAKEFVTNKITNKLDFGLELNLGFDNHYSVIHDVRQRDPFRTITVILFYTDDLQLCLDRARVRQLAGGHAVEPSIVEAMYHNTFPLLAKNKHLLDRLQLVNVRAETIELIYSRRFSSPEPEFIAGSLPLWFRYYH</sequence>
<evidence type="ECO:0000313" key="1">
    <source>
        <dbReference type="EMBL" id="MBO0931524.1"/>
    </source>
</evidence>
<dbReference type="Gene3D" id="3.40.50.300">
    <property type="entry name" value="P-loop containing nucleotide triphosphate hydrolases"/>
    <property type="match status" value="1"/>
</dbReference>
<evidence type="ECO:0000313" key="2">
    <source>
        <dbReference type="Proteomes" id="UP000664795"/>
    </source>
</evidence>